<keyword evidence="2" id="KW-1185">Reference proteome</keyword>
<evidence type="ECO:0000313" key="2">
    <source>
        <dbReference type="Proteomes" id="UP000050761"/>
    </source>
</evidence>
<evidence type="ECO:0000313" key="3">
    <source>
        <dbReference type="WBParaSite" id="HPBE_0001645301-mRNA-1"/>
    </source>
</evidence>
<name>A0A183G4K1_HELPZ</name>
<dbReference type="WBParaSite" id="HPBE_0001645301-mRNA-1">
    <property type="protein sequence ID" value="HPBE_0001645301-mRNA-1"/>
    <property type="gene ID" value="HPBE_0001645301"/>
</dbReference>
<dbReference type="Proteomes" id="UP000050761">
    <property type="component" value="Unassembled WGS sequence"/>
</dbReference>
<feature type="chain" id="PRO_5008149607" evidence="1">
    <location>
        <begin position="36"/>
        <end position="98"/>
    </location>
</feature>
<feature type="signal peptide" evidence="1">
    <location>
        <begin position="1"/>
        <end position="35"/>
    </location>
</feature>
<dbReference type="AlphaFoldDB" id="A0A183G4K1"/>
<evidence type="ECO:0000256" key="1">
    <source>
        <dbReference type="SAM" id="SignalP"/>
    </source>
</evidence>
<keyword evidence="1" id="KW-0732">Signal</keyword>
<reference evidence="3" key="1">
    <citation type="submission" date="2019-09" db="UniProtKB">
        <authorList>
            <consortium name="WormBaseParasite"/>
        </authorList>
    </citation>
    <scope>IDENTIFICATION</scope>
</reference>
<protein>
    <submittedName>
        <fullName evidence="3">Secreted protein</fullName>
    </submittedName>
</protein>
<proteinExistence type="predicted"/>
<sequence>LCLCAIWGVIKSSVVRLLGLLAQLHSTGLSARAQATDFCSRYGRCVKGVLLPLRCCVSVRFGASSSRLSSVCSVCWLDFTLRDSQLVLKLLICAPVEE</sequence>
<organism evidence="2 3">
    <name type="scientific">Heligmosomoides polygyrus</name>
    <name type="common">Parasitic roundworm</name>
    <dbReference type="NCBI Taxonomy" id="6339"/>
    <lineage>
        <taxon>Eukaryota</taxon>
        <taxon>Metazoa</taxon>
        <taxon>Ecdysozoa</taxon>
        <taxon>Nematoda</taxon>
        <taxon>Chromadorea</taxon>
        <taxon>Rhabditida</taxon>
        <taxon>Rhabditina</taxon>
        <taxon>Rhabditomorpha</taxon>
        <taxon>Strongyloidea</taxon>
        <taxon>Heligmosomidae</taxon>
        <taxon>Heligmosomoides</taxon>
    </lineage>
</organism>
<accession>A0A183G4K1</accession>